<comment type="caution">
    <text evidence="1">The sequence shown here is derived from an EMBL/GenBank/DDBJ whole genome shotgun (WGS) entry which is preliminary data.</text>
</comment>
<dbReference type="EMBL" id="JACJSK010000061">
    <property type="protein sequence ID" value="MBD2547180.1"/>
    <property type="molecule type" value="Genomic_DNA"/>
</dbReference>
<sequence>MREKLVVPKMKSVRVEGMKAIVEGLGIAKAAFFFRETMSQEVDYLEVKERLFGNKSAREIYQ</sequence>
<proteinExistence type="predicted"/>
<reference evidence="1 2" key="1">
    <citation type="journal article" date="2020" name="ISME J.">
        <title>Comparative genomics reveals insights into cyanobacterial evolution and habitat adaptation.</title>
        <authorList>
            <person name="Chen M.Y."/>
            <person name="Teng W.K."/>
            <person name="Zhao L."/>
            <person name="Hu C.X."/>
            <person name="Zhou Y.K."/>
            <person name="Han B.P."/>
            <person name="Song L.R."/>
            <person name="Shu W.S."/>
        </authorList>
    </citation>
    <scope>NUCLEOTIDE SEQUENCE [LARGE SCALE GENOMIC DNA]</scope>
    <source>
        <strain evidence="1 2">FACHB-1370</strain>
    </source>
</reference>
<evidence type="ECO:0000313" key="2">
    <source>
        <dbReference type="Proteomes" id="UP000641954"/>
    </source>
</evidence>
<organism evidence="1 2">
    <name type="scientific">Planktothricoides raciborskii FACHB-1370</name>
    <dbReference type="NCBI Taxonomy" id="2949576"/>
    <lineage>
        <taxon>Bacteria</taxon>
        <taxon>Bacillati</taxon>
        <taxon>Cyanobacteriota</taxon>
        <taxon>Cyanophyceae</taxon>
        <taxon>Oscillatoriophycideae</taxon>
        <taxon>Oscillatoriales</taxon>
        <taxon>Oscillatoriaceae</taxon>
        <taxon>Planktothricoides</taxon>
    </lineage>
</organism>
<gene>
    <name evidence="1" type="ORF">H6G72_25810</name>
</gene>
<protein>
    <submittedName>
        <fullName evidence="1">Uncharacterized protein</fullName>
    </submittedName>
</protein>
<name>A0ABR8EKY6_9CYAN</name>
<dbReference type="Proteomes" id="UP000641954">
    <property type="component" value="Unassembled WGS sequence"/>
</dbReference>
<dbReference type="RefSeq" id="WP_190880347.1">
    <property type="nucleotide sequence ID" value="NZ_JACJSK010000061.1"/>
</dbReference>
<accession>A0ABR8EKY6</accession>
<keyword evidence="2" id="KW-1185">Reference proteome</keyword>
<evidence type="ECO:0000313" key="1">
    <source>
        <dbReference type="EMBL" id="MBD2547180.1"/>
    </source>
</evidence>